<dbReference type="EMBL" id="UGFC01000006">
    <property type="protein sequence ID" value="STM15708.1"/>
    <property type="molecule type" value="Genomic_DNA"/>
</dbReference>
<evidence type="ECO:0000313" key="2">
    <source>
        <dbReference type="EMBL" id="STM15708.1"/>
    </source>
</evidence>
<dbReference type="PROSITE" id="PS50887">
    <property type="entry name" value="GGDEF"/>
    <property type="match status" value="1"/>
</dbReference>
<protein>
    <submittedName>
        <fullName evidence="2">Heme-regulated cyclic AMP phosphodiesterase (Direct oxygen sensor protein)</fullName>
        <ecNumber evidence="2">3.1.4.-</ecNumber>
        <ecNumber evidence="2">3.1.4.52</ecNumber>
    </submittedName>
</protein>
<accession>A0A377D3U0</accession>
<reference evidence="2 3" key="1">
    <citation type="submission" date="2018-06" db="EMBL/GenBank/DDBJ databases">
        <authorList>
            <consortium name="Pathogen Informatics"/>
            <person name="Doyle S."/>
        </authorList>
    </citation>
    <scope>NUCLEOTIDE SEQUENCE [LARGE SCALE GENOMIC DNA]</scope>
    <source>
        <strain evidence="2 3">NCTC7922</strain>
    </source>
</reference>
<evidence type="ECO:0000259" key="1">
    <source>
        <dbReference type="PROSITE" id="PS50887"/>
    </source>
</evidence>
<dbReference type="InterPro" id="IPR029787">
    <property type="entry name" value="Nucleotide_cyclase"/>
</dbReference>
<feature type="domain" description="GGDEF" evidence="1">
    <location>
        <begin position="8"/>
        <end position="87"/>
    </location>
</feature>
<dbReference type="Gene3D" id="3.30.70.270">
    <property type="match status" value="1"/>
</dbReference>
<dbReference type="SUPFAM" id="SSF55073">
    <property type="entry name" value="Nucleotide cyclase"/>
    <property type="match status" value="1"/>
</dbReference>
<name>A0A377D3U0_ECOLX</name>
<dbReference type="InterPro" id="IPR043128">
    <property type="entry name" value="Rev_trsase/Diguanyl_cyclase"/>
</dbReference>
<dbReference type="Proteomes" id="UP000254174">
    <property type="component" value="Unassembled WGS sequence"/>
</dbReference>
<organism evidence="2 3">
    <name type="scientific">Escherichia coli</name>
    <dbReference type="NCBI Taxonomy" id="562"/>
    <lineage>
        <taxon>Bacteria</taxon>
        <taxon>Pseudomonadati</taxon>
        <taxon>Pseudomonadota</taxon>
        <taxon>Gammaproteobacteria</taxon>
        <taxon>Enterobacterales</taxon>
        <taxon>Enterobacteriaceae</taxon>
        <taxon>Escherichia</taxon>
    </lineage>
</organism>
<gene>
    <name evidence="2" type="primary">dos_3</name>
    <name evidence="2" type="ORF">NCTC7922_02100</name>
</gene>
<dbReference type="AlphaFoldDB" id="A0A377D3U0"/>
<sequence length="87" mass="9910">MTWSTKAVSPVVYLIGVDHIQDVIDSLGYAWADQALLEVVNRFREKLKPDQYLCRIEGTQFVLVSWKTTSVTLPKSPMSYGMWSASR</sequence>
<dbReference type="InterPro" id="IPR000160">
    <property type="entry name" value="GGDEF_dom"/>
</dbReference>
<dbReference type="GO" id="GO:0071111">
    <property type="term" value="F:cyclic-guanylate-specific phosphodiesterase activity"/>
    <property type="evidence" value="ECO:0007669"/>
    <property type="project" value="UniProtKB-EC"/>
</dbReference>
<dbReference type="Pfam" id="PF00990">
    <property type="entry name" value="GGDEF"/>
    <property type="match status" value="1"/>
</dbReference>
<dbReference type="EC" id="3.1.4.52" evidence="2"/>
<keyword evidence="2" id="KW-0378">Hydrolase</keyword>
<proteinExistence type="predicted"/>
<dbReference type="EC" id="3.1.4.-" evidence="2"/>
<evidence type="ECO:0000313" key="3">
    <source>
        <dbReference type="Proteomes" id="UP000254174"/>
    </source>
</evidence>